<comment type="caution">
    <text evidence="2">The sequence shown here is derived from an EMBL/GenBank/DDBJ whole genome shotgun (WGS) entry which is preliminary data.</text>
</comment>
<dbReference type="Pfam" id="PF15868">
    <property type="entry name" value="MBF2"/>
    <property type="match status" value="1"/>
</dbReference>
<dbReference type="PANTHER" id="PTHR37685">
    <property type="entry name" value="GEO11136P1-RELATED"/>
    <property type="match status" value="1"/>
</dbReference>
<dbReference type="EMBL" id="VTPC01090564">
    <property type="protein sequence ID" value="KAF2883069.1"/>
    <property type="molecule type" value="Genomic_DNA"/>
</dbReference>
<protein>
    <recommendedName>
        <fullName evidence="4">Secreted protein</fullName>
    </recommendedName>
</protein>
<evidence type="ECO:0008006" key="4">
    <source>
        <dbReference type="Google" id="ProtNLM"/>
    </source>
</evidence>
<organism evidence="2 3">
    <name type="scientific">Ignelater luminosus</name>
    <name type="common">Cucubano</name>
    <name type="synonym">Pyrophorus luminosus</name>
    <dbReference type="NCBI Taxonomy" id="2038154"/>
    <lineage>
        <taxon>Eukaryota</taxon>
        <taxon>Metazoa</taxon>
        <taxon>Ecdysozoa</taxon>
        <taxon>Arthropoda</taxon>
        <taxon>Hexapoda</taxon>
        <taxon>Insecta</taxon>
        <taxon>Pterygota</taxon>
        <taxon>Neoptera</taxon>
        <taxon>Endopterygota</taxon>
        <taxon>Coleoptera</taxon>
        <taxon>Polyphaga</taxon>
        <taxon>Elateriformia</taxon>
        <taxon>Elateroidea</taxon>
        <taxon>Elateridae</taxon>
        <taxon>Agrypninae</taxon>
        <taxon>Pyrophorini</taxon>
        <taxon>Ignelater</taxon>
    </lineage>
</organism>
<keyword evidence="3" id="KW-1185">Reference proteome</keyword>
<feature type="chain" id="PRO_5035452400" description="Secreted protein" evidence="1">
    <location>
        <begin position="20"/>
        <end position="156"/>
    </location>
</feature>
<gene>
    <name evidence="2" type="ORF">ILUMI_23102</name>
</gene>
<dbReference type="OrthoDB" id="8192785at2759"/>
<sequence>MLRLILTFLLFTISMSIFAHPLTSKKKPSIQTIIDSKNATEPTSSISLKVLKKPHHLIIGRCKPNDEILHGENIILNNDGKSQVSAAIRMNVEAPVYITCVQILDQIPDGEGGYPSFVSGGVGHNYVVFNVTTDYGKGFNFYVQINGYPLDKEKAT</sequence>
<dbReference type="AlphaFoldDB" id="A0A8K0CBI4"/>
<proteinExistence type="predicted"/>
<dbReference type="InterPro" id="IPR031734">
    <property type="entry name" value="MBF2"/>
</dbReference>
<dbReference type="PANTHER" id="PTHR37685:SF1">
    <property type="entry name" value="GEO11136P1-RELATED"/>
    <property type="match status" value="1"/>
</dbReference>
<keyword evidence="1" id="KW-0732">Signal</keyword>
<reference evidence="2" key="1">
    <citation type="submission" date="2019-08" db="EMBL/GenBank/DDBJ databases">
        <title>The genome of the North American firefly Photinus pyralis.</title>
        <authorList>
            <consortium name="Photinus pyralis genome working group"/>
            <person name="Fallon T.R."/>
            <person name="Sander Lower S.E."/>
            <person name="Weng J.-K."/>
        </authorList>
    </citation>
    <scope>NUCLEOTIDE SEQUENCE</scope>
    <source>
        <strain evidence="2">TRF0915ILg1</strain>
        <tissue evidence="2">Whole body</tissue>
    </source>
</reference>
<evidence type="ECO:0000313" key="3">
    <source>
        <dbReference type="Proteomes" id="UP000801492"/>
    </source>
</evidence>
<feature type="signal peptide" evidence="1">
    <location>
        <begin position="1"/>
        <end position="19"/>
    </location>
</feature>
<evidence type="ECO:0000256" key="1">
    <source>
        <dbReference type="SAM" id="SignalP"/>
    </source>
</evidence>
<accession>A0A8K0CBI4</accession>
<name>A0A8K0CBI4_IGNLU</name>
<dbReference type="Proteomes" id="UP000801492">
    <property type="component" value="Unassembled WGS sequence"/>
</dbReference>
<evidence type="ECO:0000313" key="2">
    <source>
        <dbReference type="EMBL" id="KAF2883069.1"/>
    </source>
</evidence>